<name>A0AAD8XGF9_GLOAC</name>
<dbReference type="GeneID" id="85386537"/>
<feature type="region of interest" description="Disordered" evidence="1">
    <location>
        <begin position="1"/>
        <end position="33"/>
    </location>
</feature>
<accession>A0AAD8XGF9</accession>
<comment type="caution">
    <text evidence="2">The sequence shown here is derived from an EMBL/GenBank/DDBJ whole genome shotgun (WGS) entry which is preliminary data.</text>
</comment>
<dbReference type="EMBL" id="JAHMHS010000059">
    <property type="protein sequence ID" value="KAK1723883.1"/>
    <property type="molecule type" value="Genomic_DNA"/>
</dbReference>
<proteinExistence type="predicted"/>
<reference evidence="2" key="1">
    <citation type="submission" date="2021-12" db="EMBL/GenBank/DDBJ databases">
        <title>Comparative genomics, transcriptomics and evolutionary studies reveal genomic signatures of adaptation to plant cell wall in hemibiotrophic fungi.</title>
        <authorList>
            <consortium name="DOE Joint Genome Institute"/>
            <person name="Baroncelli R."/>
            <person name="Diaz J.F."/>
            <person name="Benocci T."/>
            <person name="Peng M."/>
            <person name="Battaglia E."/>
            <person name="Haridas S."/>
            <person name="Andreopoulos W."/>
            <person name="Labutti K."/>
            <person name="Pangilinan J."/>
            <person name="Floch G.L."/>
            <person name="Makela M.R."/>
            <person name="Henrissat B."/>
            <person name="Grigoriev I.V."/>
            <person name="Crouch J.A."/>
            <person name="De Vries R.P."/>
            <person name="Sukno S.A."/>
            <person name="Thon M.R."/>
        </authorList>
    </citation>
    <scope>NUCLEOTIDE SEQUENCE</scope>
    <source>
        <strain evidence="2">CBS 112980</strain>
    </source>
</reference>
<dbReference type="AlphaFoldDB" id="A0AAD8XGF9"/>
<organism evidence="2 3">
    <name type="scientific">Glomerella acutata</name>
    <name type="common">Colletotrichum acutatum</name>
    <dbReference type="NCBI Taxonomy" id="27357"/>
    <lineage>
        <taxon>Eukaryota</taxon>
        <taxon>Fungi</taxon>
        <taxon>Dikarya</taxon>
        <taxon>Ascomycota</taxon>
        <taxon>Pezizomycotina</taxon>
        <taxon>Sordariomycetes</taxon>
        <taxon>Hypocreomycetidae</taxon>
        <taxon>Glomerellales</taxon>
        <taxon>Glomerellaceae</taxon>
        <taxon>Colletotrichum</taxon>
        <taxon>Colletotrichum acutatum species complex</taxon>
    </lineage>
</organism>
<evidence type="ECO:0000313" key="2">
    <source>
        <dbReference type="EMBL" id="KAK1723883.1"/>
    </source>
</evidence>
<evidence type="ECO:0000313" key="3">
    <source>
        <dbReference type="Proteomes" id="UP001244207"/>
    </source>
</evidence>
<dbReference type="Proteomes" id="UP001244207">
    <property type="component" value="Unassembled WGS sequence"/>
</dbReference>
<sequence>MLHCRPMSLSRMDPKDALGYNLGPPRSRAPTDDAPFSSYQIRSCMRAKHQSFLSDPLPTVQLHTRQAGAIRPSGDPTSRPLVGQRGNRLWALGYAMSLLVQMVAQKSLIRRLVSHLAEPHLEKQAHYYRFGTPIRGEQFARLANDQPTKRCCPVPSRDVWITFVQIRGLGSLARCLMRGPRRPGMVYVKFFTRCAVRSRPMPGFCRPSESC</sequence>
<dbReference type="RefSeq" id="XP_060363938.1">
    <property type="nucleotide sequence ID" value="XM_060502638.1"/>
</dbReference>
<keyword evidence="3" id="KW-1185">Reference proteome</keyword>
<protein>
    <submittedName>
        <fullName evidence="2">Uncharacterized protein</fullName>
    </submittedName>
</protein>
<gene>
    <name evidence="2" type="ORF">BDZ83DRAFT_371665</name>
</gene>
<evidence type="ECO:0000256" key="1">
    <source>
        <dbReference type="SAM" id="MobiDB-lite"/>
    </source>
</evidence>